<protein>
    <submittedName>
        <fullName evidence="2">Uncharacterized protein</fullName>
    </submittedName>
</protein>
<dbReference type="Proteomes" id="UP000317650">
    <property type="component" value="Chromosome 7"/>
</dbReference>
<keyword evidence="3" id="KW-1185">Reference proteome</keyword>
<evidence type="ECO:0000313" key="3">
    <source>
        <dbReference type="Proteomes" id="UP000317650"/>
    </source>
</evidence>
<comment type="caution">
    <text evidence="2">The sequence shown here is derived from an EMBL/GenBank/DDBJ whole genome shotgun (WGS) entry which is preliminary data.</text>
</comment>
<sequence length="98" mass="11054">MNKALAKTRFEGTTITLLNPNDKTSCSTKDDGAFLHDEDDPEWMRLSQKQGTTITLLDPNDQTSCSTKDDGAFLHDEDDPEWMRLSQKQGSKVRKPPI</sequence>
<feature type="region of interest" description="Disordered" evidence="1">
    <location>
        <begin position="52"/>
        <end position="98"/>
    </location>
</feature>
<evidence type="ECO:0000313" key="2">
    <source>
        <dbReference type="EMBL" id="THU60420.1"/>
    </source>
</evidence>
<evidence type="ECO:0000256" key="1">
    <source>
        <dbReference type="SAM" id="MobiDB-lite"/>
    </source>
</evidence>
<name>A0A4S8JF21_MUSBA</name>
<accession>A0A4S8JF21</accession>
<reference evidence="2 3" key="1">
    <citation type="journal article" date="2019" name="Nat. Plants">
        <title>Genome sequencing of Musa balbisiana reveals subgenome evolution and function divergence in polyploid bananas.</title>
        <authorList>
            <person name="Yao X."/>
        </authorList>
    </citation>
    <scope>NUCLEOTIDE SEQUENCE [LARGE SCALE GENOMIC DNA]</scope>
    <source>
        <strain evidence="3">cv. DH-PKW</strain>
        <tissue evidence="2">Leaves</tissue>
    </source>
</reference>
<gene>
    <name evidence="2" type="ORF">C4D60_Mb07t12520</name>
</gene>
<organism evidence="2 3">
    <name type="scientific">Musa balbisiana</name>
    <name type="common">Banana</name>
    <dbReference type="NCBI Taxonomy" id="52838"/>
    <lineage>
        <taxon>Eukaryota</taxon>
        <taxon>Viridiplantae</taxon>
        <taxon>Streptophyta</taxon>
        <taxon>Embryophyta</taxon>
        <taxon>Tracheophyta</taxon>
        <taxon>Spermatophyta</taxon>
        <taxon>Magnoliopsida</taxon>
        <taxon>Liliopsida</taxon>
        <taxon>Zingiberales</taxon>
        <taxon>Musaceae</taxon>
        <taxon>Musa</taxon>
    </lineage>
</organism>
<dbReference type="AlphaFoldDB" id="A0A4S8JF21"/>
<dbReference type="EMBL" id="PYDT01000005">
    <property type="protein sequence ID" value="THU60420.1"/>
    <property type="molecule type" value="Genomic_DNA"/>
</dbReference>
<proteinExistence type="predicted"/>
<feature type="compositionally biased region" description="Polar residues" evidence="1">
    <location>
        <begin position="52"/>
        <end position="66"/>
    </location>
</feature>